<reference evidence="3" key="1">
    <citation type="journal article" date="2021" name="New Phytol.">
        <title>Evolutionary innovations through gain and loss of genes in the ectomycorrhizal Boletales.</title>
        <authorList>
            <person name="Wu G."/>
            <person name="Miyauchi S."/>
            <person name="Morin E."/>
            <person name="Kuo A."/>
            <person name="Drula E."/>
            <person name="Varga T."/>
            <person name="Kohler A."/>
            <person name="Feng B."/>
            <person name="Cao Y."/>
            <person name="Lipzen A."/>
            <person name="Daum C."/>
            <person name="Hundley H."/>
            <person name="Pangilinan J."/>
            <person name="Johnson J."/>
            <person name="Barry K."/>
            <person name="LaButti K."/>
            <person name="Ng V."/>
            <person name="Ahrendt S."/>
            <person name="Min B."/>
            <person name="Choi I.G."/>
            <person name="Park H."/>
            <person name="Plett J.M."/>
            <person name="Magnuson J."/>
            <person name="Spatafora J.W."/>
            <person name="Nagy L.G."/>
            <person name="Henrissat B."/>
            <person name="Grigoriev I.V."/>
            <person name="Yang Z.L."/>
            <person name="Xu J."/>
            <person name="Martin F.M."/>
        </authorList>
    </citation>
    <scope>NUCLEOTIDE SEQUENCE</scope>
    <source>
        <strain evidence="3">KKN 215</strain>
    </source>
</reference>
<dbReference type="EMBL" id="JAEVFJ010000039">
    <property type="protein sequence ID" value="KAH8088958.1"/>
    <property type="molecule type" value="Genomic_DNA"/>
</dbReference>
<dbReference type="AlphaFoldDB" id="A0A8K0UIM8"/>
<dbReference type="Proteomes" id="UP000813824">
    <property type="component" value="Unassembled WGS sequence"/>
</dbReference>
<feature type="signal peptide" evidence="2">
    <location>
        <begin position="1"/>
        <end position="19"/>
    </location>
</feature>
<keyword evidence="1" id="KW-0812">Transmembrane</keyword>
<evidence type="ECO:0000256" key="2">
    <source>
        <dbReference type="SAM" id="SignalP"/>
    </source>
</evidence>
<organism evidence="3 4">
    <name type="scientific">Cristinia sonorae</name>
    <dbReference type="NCBI Taxonomy" id="1940300"/>
    <lineage>
        <taxon>Eukaryota</taxon>
        <taxon>Fungi</taxon>
        <taxon>Dikarya</taxon>
        <taxon>Basidiomycota</taxon>
        <taxon>Agaricomycotina</taxon>
        <taxon>Agaricomycetes</taxon>
        <taxon>Agaricomycetidae</taxon>
        <taxon>Agaricales</taxon>
        <taxon>Pleurotineae</taxon>
        <taxon>Stephanosporaceae</taxon>
        <taxon>Cristinia</taxon>
    </lineage>
</organism>
<keyword evidence="1" id="KW-0472">Membrane</keyword>
<gene>
    <name evidence="3" type="ORF">BXZ70DRAFT_501461</name>
</gene>
<evidence type="ECO:0000256" key="1">
    <source>
        <dbReference type="SAM" id="Phobius"/>
    </source>
</evidence>
<name>A0A8K0UIM8_9AGAR</name>
<accession>A0A8K0UIM8</accession>
<feature type="transmembrane region" description="Helical" evidence="1">
    <location>
        <begin position="101"/>
        <end position="124"/>
    </location>
</feature>
<comment type="caution">
    <text evidence="3">The sequence shown here is derived from an EMBL/GenBank/DDBJ whole genome shotgun (WGS) entry which is preliminary data.</text>
</comment>
<sequence>MRMTMSFFISLSLAPLSAPSALLSLVVLEFNNIRWHVAFMRVTGMHNIAGSRHANRASRDQELSPVNEVSMRSCSYSSTWHSTPPRRLWSNRVDMITSETVFYLLGILPALTPPMIIGCSAGMFHPHRTSKEHVCNVVPFIVICRWVD</sequence>
<keyword evidence="4" id="KW-1185">Reference proteome</keyword>
<keyword evidence="1" id="KW-1133">Transmembrane helix</keyword>
<keyword evidence="2" id="KW-0732">Signal</keyword>
<feature type="chain" id="PRO_5035471879" description="Secreted protein" evidence="2">
    <location>
        <begin position="20"/>
        <end position="148"/>
    </location>
</feature>
<evidence type="ECO:0008006" key="5">
    <source>
        <dbReference type="Google" id="ProtNLM"/>
    </source>
</evidence>
<evidence type="ECO:0000313" key="4">
    <source>
        <dbReference type="Proteomes" id="UP000813824"/>
    </source>
</evidence>
<proteinExistence type="predicted"/>
<evidence type="ECO:0000313" key="3">
    <source>
        <dbReference type="EMBL" id="KAH8088958.1"/>
    </source>
</evidence>
<protein>
    <recommendedName>
        <fullName evidence="5">Secreted protein</fullName>
    </recommendedName>
</protein>